<dbReference type="GO" id="GO:0000118">
    <property type="term" value="C:histone deacetylase complex"/>
    <property type="evidence" value="ECO:0007669"/>
    <property type="project" value="TreeGrafter"/>
</dbReference>
<evidence type="ECO:0000313" key="7">
    <source>
        <dbReference type="EMBL" id="EKM83979.1"/>
    </source>
</evidence>
<feature type="compositionally biased region" description="Polar residues" evidence="6">
    <location>
        <begin position="109"/>
        <end position="125"/>
    </location>
</feature>
<feature type="compositionally biased region" description="Polar residues" evidence="6">
    <location>
        <begin position="141"/>
        <end position="158"/>
    </location>
</feature>
<feature type="region of interest" description="Disordered" evidence="6">
    <location>
        <begin position="215"/>
        <end position="239"/>
    </location>
</feature>
<feature type="compositionally biased region" description="Polar residues" evidence="6">
    <location>
        <begin position="189"/>
        <end position="203"/>
    </location>
</feature>
<dbReference type="InterPro" id="IPR015943">
    <property type="entry name" value="WD40/YVTN_repeat-like_dom_sf"/>
</dbReference>
<dbReference type="STRING" id="597362.K5WAR1"/>
<dbReference type="Pfam" id="PF00400">
    <property type="entry name" value="WD40"/>
    <property type="match status" value="6"/>
</dbReference>
<dbReference type="PROSITE" id="PS50294">
    <property type="entry name" value="WD_REPEATS_REGION"/>
    <property type="match status" value="5"/>
</dbReference>
<dbReference type="InterPro" id="IPR020472">
    <property type="entry name" value="WD40_PAC1"/>
</dbReference>
<dbReference type="SUPFAM" id="SSF50978">
    <property type="entry name" value="WD40 repeat-like"/>
    <property type="match status" value="1"/>
</dbReference>
<dbReference type="GO" id="GO:0006357">
    <property type="term" value="P:regulation of transcription by RNA polymerase II"/>
    <property type="evidence" value="ECO:0007669"/>
    <property type="project" value="TreeGrafter"/>
</dbReference>
<feature type="repeat" description="WD" evidence="5">
    <location>
        <begin position="534"/>
        <end position="569"/>
    </location>
</feature>
<dbReference type="Gene3D" id="2.130.10.10">
    <property type="entry name" value="YVTN repeat-like/Quinoprotein amine dehydrogenase"/>
    <property type="match status" value="1"/>
</dbReference>
<keyword evidence="3" id="KW-0677">Repeat</keyword>
<evidence type="ECO:0000313" key="8">
    <source>
        <dbReference type="Proteomes" id="UP000008493"/>
    </source>
</evidence>
<feature type="region of interest" description="Disordered" evidence="6">
    <location>
        <begin position="103"/>
        <end position="203"/>
    </location>
</feature>
<dbReference type="Pfam" id="PF08513">
    <property type="entry name" value="LisH"/>
    <property type="match status" value="1"/>
</dbReference>
<dbReference type="PROSITE" id="PS50082">
    <property type="entry name" value="WD_REPEATS_2"/>
    <property type="match status" value="5"/>
</dbReference>
<feature type="repeat" description="WD" evidence="5">
    <location>
        <begin position="431"/>
        <end position="465"/>
    </location>
</feature>
<evidence type="ECO:0000256" key="2">
    <source>
        <dbReference type="ARBA" id="ARBA00022574"/>
    </source>
</evidence>
<dbReference type="eggNOG" id="KOG0273">
    <property type="taxonomic scope" value="Eukaryota"/>
</dbReference>
<evidence type="ECO:0000256" key="4">
    <source>
        <dbReference type="ARBA" id="ARBA00023242"/>
    </source>
</evidence>
<dbReference type="EMBL" id="JH971385">
    <property type="protein sequence ID" value="EKM83979.1"/>
    <property type="molecule type" value="Genomic_DNA"/>
</dbReference>
<dbReference type="Gene3D" id="1.20.960.30">
    <property type="match status" value="1"/>
</dbReference>
<dbReference type="CDD" id="cd00200">
    <property type="entry name" value="WD40"/>
    <property type="match status" value="1"/>
</dbReference>
<sequence>MAAPPFRITADEINCLIYSYFKDSGFNHSAFALFSEGSLKNSPWFSKHIPRGELIDLLSKALLYIEVESHWRGDSMTTNCKNRFSLLERHVCTDKPSPTVLLKPPATSRFASSLRTTTHPSNEDASISRNSQIRRISSDSFYSINTPQANGTSASGDTTTKRKGSPNQVDGPVEKRAKREFDDMDLDSSRQTNTRQTASAQGSYVNVPAVTQISSASQENGVDSLKRPRSRISQGPIDETTNPQAIMILSGHRKEVFVCSFNPTKHTLLATGSKDAVVNLWNLPSPPASRDQFATWNGSPITVDNYVKDVQGDLTALNWNSQGTLLAVGSYDSILRIFTSEGNPYFTNHQHRGPIFSVRFSQDGRLLLSASLDETTCLWDVKEKRLLRQFRCHQDCCLDVEWMDATTFATAGADGNIYVMKTDNPEPIKKFSGHEDEINQLKYNPSRTRLASCSDDTTTRVWRVDKIDNDSEETIPGLATSEETIVLTGHTHSVNSIGWLPVTDTGTNEIVATSSFDCTVRVWDAMTGKCIKVLADHKRPVYTLIFSPDGKWLATGGGDGYLFIYSTKTWEKKWTWFAGLEKPGVFEIAWQMVAALGLNRLAVSLECRQVAIVDASKIPVLQDTDQGVVGAIQSVP</sequence>
<keyword evidence="4" id="KW-0539">Nucleus</keyword>
<dbReference type="InterPro" id="IPR036322">
    <property type="entry name" value="WD40_repeat_dom_sf"/>
</dbReference>
<feature type="repeat" description="WD" evidence="5">
    <location>
        <begin position="249"/>
        <end position="291"/>
    </location>
</feature>
<dbReference type="HOGENOM" id="CLU_007609_1_1_1"/>
<feature type="compositionally biased region" description="Low complexity" evidence="6">
    <location>
        <begin position="127"/>
        <end position="140"/>
    </location>
</feature>
<dbReference type="OrthoDB" id="1367865at2759"/>
<feature type="repeat" description="WD" evidence="5">
    <location>
        <begin position="348"/>
        <end position="389"/>
    </location>
</feature>
<feature type="repeat" description="WD" evidence="5">
    <location>
        <begin position="487"/>
        <end position="533"/>
    </location>
</feature>
<dbReference type="GO" id="GO:0003714">
    <property type="term" value="F:transcription corepressor activity"/>
    <property type="evidence" value="ECO:0007669"/>
    <property type="project" value="InterPro"/>
</dbReference>
<name>K5WAR1_AGABU</name>
<evidence type="ECO:0000256" key="1">
    <source>
        <dbReference type="ARBA" id="ARBA00004123"/>
    </source>
</evidence>
<dbReference type="PROSITE" id="PS00678">
    <property type="entry name" value="WD_REPEATS_1"/>
    <property type="match status" value="2"/>
</dbReference>
<dbReference type="InterPro" id="IPR045183">
    <property type="entry name" value="Ebi-like"/>
</dbReference>
<proteinExistence type="predicted"/>
<keyword evidence="2 5" id="KW-0853">WD repeat</keyword>
<dbReference type="Proteomes" id="UP000008493">
    <property type="component" value="Unassembled WGS sequence"/>
</dbReference>
<evidence type="ECO:0000256" key="3">
    <source>
        <dbReference type="ARBA" id="ARBA00022737"/>
    </source>
</evidence>
<dbReference type="OMA" id="KWNKCGN"/>
<gene>
    <name evidence="7" type="ORF">AGABI1DRAFT_124302</name>
</gene>
<evidence type="ECO:0008006" key="9">
    <source>
        <dbReference type="Google" id="ProtNLM"/>
    </source>
</evidence>
<dbReference type="AlphaFoldDB" id="K5WAR1"/>
<accession>K5WAR1</accession>
<reference evidence="8" key="1">
    <citation type="journal article" date="2012" name="Proc. Natl. Acad. Sci. U.S.A.">
        <title>Genome sequence of the button mushroom Agaricus bisporus reveals mechanisms governing adaptation to a humic-rich ecological niche.</title>
        <authorList>
            <person name="Morin E."/>
            <person name="Kohler A."/>
            <person name="Baker A.R."/>
            <person name="Foulongne-Oriol M."/>
            <person name="Lombard V."/>
            <person name="Nagy L.G."/>
            <person name="Ohm R.A."/>
            <person name="Patyshakuliyeva A."/>
            <person name="Brun A."/>
            <person name="Aerts A.L."/>
            <person name="Bailey A.M."/>
            <person name="Billette C."/>
            <person name="Coutinho P.M."/>
            <person name="Deakin G."/>
            <person name="Doddapaneni H."/>
            <person name="Floudas D."/>
            <person name="Grimwood J."/>
            <person name="Hilden K."/>
            <person name="Kuees U."/>
            <person name="LaButti K.M."/>
            <person name="Lapidus A."/>
            <person name="Lindquist E.A."/>
            <person name="Lucas S.M."/>
            <person name="Murat C."/>
            <person name="Riley R.W."/>
            <person name="Salamov A.A."/>
            <person name="Schmutz J."/>
            <person name="Subramanian V."/>
            <person name="Woesten H.A.B."/>
            <person name="Xu J."/>
            <person name="Eastwood D.C."/>
            <person name="Foster G.D."/>
            <person name="Sonnenberg A.S."/>
            <person name="Cullen D."/>
            <person name="de Vries R.P."/>
            <person name="Lundell T."/>
            <person name="Hibbett D.S."/>
            <person name="Henrissat B."/>
            <person name="Burton K.S."/>
            <person name="Kerrigan R.W."/>
            <person name="Challen M.P."/>
            <person name="Grigoriev I.V."/>
            <person name="Martin F."/>
        </authorList>
    </citation>
    <scope>NUCLEOTIDE SEQUENCE [LARGE SCALE GENOMIC DNA]</scope>
    <source>
        <strain evidence="8">JB137-S8 / ATCC MYA-4627 / FGSC 10392</strain>
    </source>
</reference>
<organism evidence="7 8">
    <name type="scientific">Agaricus bisporus var. burnettii (strain JB137-S8 / ATCC MYA-4627 / FGSC 10392)</name>
    <name type="common">White button mushroom</name>
    <dbReference type="NCBI Taxonomy" id="597362"/>
    <lineage>
        <taxon>Eukaryota</taxon>
        <taxon>Fungi</taxon>
        <taxon>Dikarya</taxon>
        <taxon>Basidiomycota</taxon>
        <taxon>Agaricomycotina</taxon>
        <taxon>Agaricomycetes</taxon>
        <taxon>Agaricomycetidae</taxon>
        <taxon>Agaricales</taxon>
        <taxon>Agaricineae</taxon>
        <taxon>Agaricaceae</taxon>
        <taxon>Agaricus</taxon>
    </lineage>
</organism>
<dbReference type="InterPro" id="IPR001680">
    <property type="entry name" value="WD40_rpt"/>
</dbReference>
<dbReference type="PANTHER" id="PTHR22846:SF2">
    <property type="entry name" value="F-BOX-LIKE_WD REPEAT-CONTAINING PROTEIN EBI"/>
    <property type="match status" value="1"/>
</dbReference>
<dbReference type="InterPro" id="IPR006594">
    <property type="entry name" value="LisH"/>
</dbReference>
<dbReference type="KEGG" id="abp:AGABI1DRAFT124302"/>
<keyword evidence="8" id="KW-1185">Reference proteome</keyword>
<dbReference type="InParanoid" id="K5WAR1"/>
<dbReference type="FunCoup" id="K5WAR1">
    <property type="interactions" value="155"/>
</dbReference>
<dbReference type="PROSITE" id="PS50896">
    <property type="entry name" value="LISH"/>
    <property type="match status" value="1"/>
</dbReference>
<evidence type="ECO:0000256" key="5">
    <source>
        <dbReference type="PROSITE-ProRule" id="PRU00221"/>
    </source>
</evidence>
<comment type="subcellular location">
    <subcellularLocation>
        <location evidence="1">Nucleus</location>
    </subcellularLocation>
</comment>
<dbReference type="PRINTS" id="PR00320">
    <property type="entry name" value="GPROTEINBRPT"/>
</dbReference>
<feature type="compositionally biased region" description="Basic and acidic residues" evidence="6">
    <location>
        <begin position="172"/>
        <end position="181"/>
    </location>
</feature>
<dbReference type="GeneID" id="18826120"/>
<dbReference type="RefSeq" id="XP_007325719.1">
    <property type="nucleotide sequence ID" value="XM_007325657.1"/>
</dbReference>
<protein>
    <recommendedName>
        <fullName evidence="9">LisH domain-containing protein</fullName>
    </recommendedName>
</protein>
<dbReference type="PANTHER" id="PTHR22846">
    <property type="entry name" value="WD40 REPEAT PROTEIN"/>
    <property type="match status" value="1"/>
</dbReference>
<dbReference type="SMART" id="SM00320">
    <property type="entry name" value="WD40"/>
    <property type="match status" value="7"/>
</dbReference>
<evidence type="ECO:0000256" key="6">
    <source>
        <dbReference type="SAM" id="MobiDB-lite"/>
    </source>
</evidence>
<dbReference type="InterPro" id="IPR019775">
    <property type="entry name" value="WD40_repeat_CS"/>
</dbReference>